<dbReference type="CDD" id="cd00093">
    <property type="entry name" value="HTH_XRE"/>
    <property type="match status" value="1"/>
</dbReference>
<comment type="caution">
    <text evidence="1">The sequence shown here is derived from an EMBL/GenBank/DDBJ whole genome shotgun (WGS) entry which is preliminary data.</text>
</comment>
<dbReference type="EMBL" id="LAZR01000276">
    <property type="protein sequence ID" value="KKN77600.1"/>
    <property type="molecule type" value="Genomic_DNA"/>
</dbReference>
<dbReference type="SUPFAM" id="SSF47413">
    <property type="entry name" value="lambda repressor-like DNA-binding domains"/>
    <property type="match status" value="1"/>
</dbReference>
<evidence type="ECO:0008006" key="2">
    <source>
        <dbReference type="Google" id="ProtNLM"/>
    </source>
</evidence>
<dbReference type="AlphaFoldDB" id="A0A0F9T8Q3"/>
<accession>A0A0F9T8Q3</accession>
<name>A0A0F9T8Q3_9ZZZZ</name>
<reference evidence="1" key="1">
    <citation type="journal article" date="2015" name="Nature">
        <title>Complex archaea that bridge the gap between prokaryotes and eukaryotes.</title>
        <authorList>
            <person name="Spang A."/>
            <person name="Saw J.H."/>
            <person name="Jorgensen S.L."/>
            <person name="Zaremba-Niedzwiedzka K."/>
            <person name="Martijn J."/>
            <person name="Lind A.E."/>
            <person name="van Eijk R."/>
            <person name="Schleper C."/>
            <person name="Guy L."/>
            <person name="Ettema T.J."/>
        </authorList>
    </citation>
    <scope>NUCLEOTIDE SEQUENCE</scope>
</reference>
<dbReference type="GO" id="GO:0003677">
    <property type="term" value="F:DNA binding"/>
    <property type="evidence" value="ECO:0007669"/>
    <property type="project" value="InterPro"/>
</dbReference>
<sequence>MPNLFHPIEPEKVKFNGGDLVDERNKLGLTQTQFGTLCGWTAQRQHFLEQPGEHKIELETAKTILKAINES</sequence>
<gene>
    <name evidence="1" type="ORF">LCGC14_0358750</name>
</gene>
<dbReference type="InterPro" id="IPR010982">
    <property type="entry name" value="Lambda_DNA-bd_dom_sf"/>
</dbReference>
<dbReference type="InterPro" id="IPR001387">
    <property type="entry name" value="Cro/C1-type_HTH"/>
</dbReference>
<protein>
    <recommendedName>
        <fullName evidence="2">HTH cro/C1-type domain-containing protein</fullName>
    </recommendedName>
</protein>
<organism evidence="1">
    <name type="scientific">marine sediment metagenome</name>
    <dbReference type="NCBI Taxonomy" id="412755"/>
    <lineage>
        <taxon>unclassified sequences</taxon>
        <taxon>metagenomes</taxon>
        <taxon>ecological metagenomes</taxon>
    </lineage>
</organism>
<proteinExistence type="predicted"/>
<evidence type="ECO:0000313" key="1">
    <source>
        <dbReference type="EMBL" id="KKN77600.1"/>
    </source>
</evidence>